<evidence type="ECO:0000256" key="1">
    <source>
        <dbReference type="ARBA" id="ARBA00008061"/>
    </source>
</evidence>
<dbReference type="AlphaFoldDB" id="A0A9D2DVT9"/>
<dbReference type="Gene3D" id="3.20.20.80">
    <property type="entry name" value="Glycosidases"/>
    <property type="match status" value="1"/>
</dbReference>
<evidence type="ECO:0000313" key="6">
    <source>
        <dbReference type="Proteomes" id="UP000824044"/>
    </source>
</evidence>
<reference evidence="5" key="1">
    <citation type="journal article" date="2021" name="PeerJ">
        <title>Extensive microbial diversity within the chicken gut microbiome revealed by metagenomics and culture.</title>
        <authorList>
            <person name="Gilroy R."/>
            <person name="Ravi A."/>
            <person name="Getino M."/>
            <person name="Pursley I."/>
            <person name="Horton D.L."/>
            <person name="Alikhan N.F."/>
            <person name="Baker D."/>
            <person name="Gharbi K."/>
            <person name="Hall N."/>
            <person name="Watson M."/>
            <person name="Adriaenssens E.M."/>
            <person name="Foster-Nyarko E."/>
            <person name="Jarju S."/>
            <person name="Secka A."/>
            <person name="Antonio M."/>
            <person name="Oren A."/>
            <person name="Chaudhuri R.R."/>
            <person name="La Ragione R."/>
            <person name="Hildebrand F."/>
            <person name="Pallen M.J."/>
        </authorList>
    </citation>
    <scope>NUCLEOTIDE SEQUENCE</scope>
    <source>
        <strain evidence="5">CHK33-5263</strain>
    </source>
</reference>
<dbReference type="PANTHER" id="PTHR10357:SF210">
    <property type="entry name" value="MALTODEXTRIN GLUCOSIDASE"/>
    <property type="match status" value="1"/>
</dbReference>
<dbReference type="InterPro" id="IPR004185">
    <property type="entry name" value="Glyco_hydro_13_lg-like_dom"/>
</dbReference>
<dbReference type="InterPro" id="IPR006047">
    <property type="entry name" value="GH13_cat_dom"/>
</dbReference>
<keyword evidence="2 5" id="KW-0378">Hydrolase</keyword>
<gene>
    <name evidence="5" type="ORF">H9812_01590</name>
</gene>
<dbReference type="PANTHER" id="PTHR10357">
    <property type="entry name" value="ALPHA-AMYLASE FAMILY MEMBER"/>
    <property type="match status" value="1"/>
</dbReference>
<proteinExistence type="inferred from homology"/>
<organism evidence="5 6">
    <name type="scientific">Candidatus Gallimonas intestinigallinarum</name>
    <dbReference type="NCBI Taxonomy" id="2838604"/>
    <lineage>
        <taxon>Bacteria</taxon>
        <taxon>Bacillati</taxon>
        <taxon>Bacillota</taxon>
        <taxon>Clostridia</taxon>
        <taxon>Candidatus Gallimonas</taxon>
    </lineage>
</organism>
<feature type="domain" description="Glycosyl hydrolase family 13 catalytic" evidence="4">
    <location>
        <begin position="137"/>
        <end position="494"/>
    </location>
</feature>
<evidence type="ECO:0000256" key="3">
    <source>
        <dbReference type="ARBA" id="ARBA00023295"/>
    </source>
</evidence>
<dbReference type="CDD" id="cd02857">
    <property type="entry name" value="E_set_CDase_PDE_N"/>
    <property type="match status" value="1"/>
</dbReference>
<sequence>MREQAIYHKPETQYAYALSKNRVALRLRTAKEDAPAVQVIYGGKYDFAKVRLSAPMRLAYSDRLFHYYTAELELDDVRLVYVFALTEGGKTYYFSEDGLTETFDFTLSYYNAFQLAYLNEADIHVPVGWMQDARFYQIFIDRFARGNFQKDDCYINLAWGERPTSKSFAGGDLKGIAQKLPYLKELGVNALYLTPVFRSVSNHKYDTSDYYQVDEMFGGEEDFSNLVSRVHAAGFRIVLDAVFNHVSEKCVQFQDVLQKGRQSQYFDWFLIDGDKVDADKVNYACFAACDYMPKWNTSNTQVQNYLIGVALYYMKKYAIDGWRLDVSDEISHAFWRRLRAAVKAERADCVIIGENWHDANAYLHGDQYDSIMNYAFTKACLDVFAFGTLNAVGFAQKLNELLMRNTDTVNGMMLNLLDSHDTHRFLTQVGGNTQKLECALAVLYCFVGAPCIYYGTEIGMEGGYDPDCRRTMDWEKAEKRPPLWHLVQGLAALKREERALHGTAARIWAEGDLFLMERGAKERLRLTVNLGKKSVPLAKGILCTNARGALGQDMFMIERKEGEHD</sequence>
<keyword evidence="3" id="KW-0326">Glycosidase</keyword>
<dbReference type="SMART" id="SM00642">
    <property type="entry name" value="Aamy"/>
    <property type="match status" value="1"/>
</dbReference>
<dbReference type="InterPro" id="IPR017853">
    <property type="entry name" value="GH"/>
</dbReference>
<evidence type="ECO:0000313" key="5">
    <source>
        <dbReference type="EMBL" id="HIZ24157.1"/>
    </source>
</evidence>
<dbReference type="InterPro" id="IPR013783">
    <property type="entry name" value="Ig-like_fold"/>
</dbReference>
<dbReference type="GO" id="GO:0005975">
    <property type="term" value="P:carbohydrate metabolic process"/>
    <property type="evidence" value="ECO:0007669"/>
    <property type="project" value="InterPro"/>
</dbReference>
<reference evidence="5" key="2">
    <citation type="submission" date="2021-04" db="EMBL/GenBank/DDBJ databases">
        <authorList>
            <person name="Gilroy R."/>
        </authorList>
    </citation>
    <scope>NUCLEOTIDE SEQUENCE</scope>
    <source>
        <strain evidence="5">CHK33-5263</strain>
    </source>
</reference>
<comment type="caution">
    <text evidence="5">The sequence shown here is derived from an EMBL/GenBank/DDBJ whole genome shotgun (WGS) entry which is preliminary data.</text>
</comment>
<dbReference type="SUPFAM" id="SSF81296">
    <property type="entry name" value="E set domains"/>
    <property type="match status" value="1"/>
</dbReference>
<dbReference type="Proteomes" id="UP000824044">
    <property type="component" value="Unassembled WGS sequence"/>
</dbReference>
<dbReference type="SUPFAM" id="SSF51445">
    <property type="entry name" value="(Trans)glycosidases"/>
    <property type="match status" value="1"/>
</dbReference>
<dbReference type="CDD" id="cd11338">
    <property type="entry name" value="AmyAc_CMD"/>
    <property type="match status" value="1"/>
</dbReference>
<accession>A0A9D2DVT9</accession>
<evidence type="ECO:0000259" key="4">
    <source>
        <dbReference type="SMART" id="SM00642"/>
    </source>
</evidence>
<dbReference type="Pfam" id="PF02903">
    <property type="entry name" value="Alpha-amylase_N"/>
    <property type="match status" value="1"/>
</dbReference>
<comment type="similarity">
    <text evidence="1">Belongs to the glycosyl hydrolase 13 family.</text>
</comment>
<dbReference type="GO" id="GO:0004553">
    <property type="term" value="F:hydrolase activity, hydrolyzing O-glycosyl compounds"/>
    <property type="evidence" value="ECO:0007669"/>
    <property type="project" value="InterPro"/>
</dbReference>
<dbReference type="Gene3D" id="2.60.40.10">
    <property type="entry name" value="Immunoglobulins"/>
    <property type="match status" value="1"/>
</dbReference>
<dbReference type="InterPro" id="IPR045857">
    <property type="entry name" value="O16G_dom_2"/>
</dbReference>
<protein>
    <submittedName>
        <fullName evidence="5">Glycoside hydrolase family 13 protein</fullName>
    </submittedName>
</protein>
<name>A0A9D2DVT9_9FIRM</name>
<dbReference type="EMBL" id="DXBS01000037">
    <property type="protein sequence ID" value="HIZ24157.1"/>
    <property type="molecule type" value="Genomic_DNA"/>
</dbReference>
<evidence type="ECO:0000256" key="2">
    <source>
        <dbReference type="ARBA" id="ARBA00022801"/>
    </source>
</evidence>
<dbReference type="Pfam" id="PF00128">
    <property type="entry name" value="Alpha-amylase"/>
    <property type="match status" value="1"/>
</dbReference>
<dbReference type="Gene3D" id="3.90.400.10">
    <property type="entry name" value="Oligo-1,6-glucosidase, Domain 2"/>
    <property type="match status" value="1"/>
</dbReference>
<dbReference type="InterPro" id="IPR014756">
    <property type="entry name" value="Ig_E-set"/>
</dbReference>